<dbReference type="GO" id="GO:0031267">
    <property type="term" value="F:small GTPase binding"/>
    <property type="evidence" value="ECO:0007669"/>
    <property type="project" value="TreeGrafter"/>
</dbReference>
<gene>
    <name evidence="5" type="ORF">QTG54_003909</name>
</gene>
<evidence type="ECO:0000313" key="5">
    <source>
        <dbReference type="EMBL" id="KAK1745985.1"/>
    </source>
</evidence>
<comment type="caution">
    <text evidence="5">The sequence shown here is derived from an EMBL/GenBank/DDBJ whole genome shotgun (WGS) entry which is preliminary data.</text>
</comment>
<name>A0AAD8YJ44_9STRA</name>
<protein>
    <submittedName>
        <fullName evidence="5">Leucine-rich repeat protein</fullName>
    </submittedName>
</protein>
<dbReference type="InterPro" id="IPR032675">
    <property type="entry name" value="LRR_dom_sf"/>
</dbReference>
<dbReference type="PANTHER" id="PTHR24113:SF12">
    <property type="entry name" value="RAN GTPASE-ACTIVATING PROTEIN 1"/>
    <property type="match status" value="1"/>
</dbReference>
<accession>A0AAD8YJ44</accession>
<dbReference type="GO" id="GO:0005829">
    <property type="term" value="C:cytosol"/>
    <property type="evidence" value="ECO:0007669"/>
    <property type="project" value="TreeGrafter"/>
</dbReference>
<dbReference type="EMBL" id="JATAAI010000005">
    <property type="protein sequence ID" value="KAK1745985.1"/>
    <property type="molecule type" value="Genomic_DNA"/>
</dbReference>
<keyword evidence="1" id="KW-0343">GTPase activation</keyword>
<dbReference type="Proteomes" id="UP001224775">
    <property type="component" value="Unassembled WGS sequence"/>
</dbReference>
<proteinExistence type="predicted"/>
<feature type="coiled-coil region" evidence="4">
    <location>
        <begin position="429"/>
        <end position="470"/>
    </location>
</feature>
<evidence type="ECO:0000256" key="3">
    <source>
        <dbReference type="ARBA" id="ARBA00022737"/>
    </source>
</evidence>
<dbReference type="AlphaFoldDB" id="A0AAD8YJ44"/>
<keyword evidence="4" id="KW-0175">Coiled coil</keyword>
<dbReference type="SUPFAM" id="SSF52047">
    <property type="entry name" value="RNI-like"/>
    <property type="match status" value="1"/>
</dbReference>
<evidence type="ECO:0000256" key="4">
    <source>
        <dbReference type="SAM" id="Coils"/>
    </source>
</evidence>
<keyword evidence="3" id="KW-0677">Repeat</keyword>
<dbReference type="Gene3D" id="3.80.10.10">
    <property type="entry name" value="Ribonuclease Inhibitor"/>
    <property type="match status" value="1"/>
</dbReference>
<dbReference type="InterPro" id="IPR027038">
    <property type="entry name" value="RanGap"/>
</dbReference>
<dbReference type="PANTHER" id="PTHR24113">
    <property type="entry name" value="RAN GTPASE-ACTIVATING PROTEIN 1"/>
    <property type="match status" value="1"/>
</dbReference>
<dbReference type="GO" id="GO:0006913">
    <property type="term" value="P:nucleocytoplasmic transport"/>
    <property type="evidence" value="ECO:0007669"/>
    <property type="project" value="TreeGrafter"/>
</dbReference>
<organism evidence="5 6">
    <name type="scientific">Skeletonema marinoi</name>
    <dbReference type="NCBI Taxonomy" id="267567"/>
    <lineage>
        <taxon>Eukaryota</taxon>
        <taxon>Sar</taxon>
        <taxon>Stramenopiles</taxon>
        <taxon>Ochrophyta</taxon>
        <taxon>Bacillariophyta</taxon>
        <taxon>Coscinodiscophyceae</taxon>
        <taxon>Thalassiosirophycidae</taxon>
        <taxon>Thalassiosirales</taxon>
        <taxon>Skeletonemataceae</taxon>
        <taxon>Skeletonema</taxon>
        <taxon>Skeletonema marinoi-dohrnii complex</taxon>
    </lineage>
</organism>
<dbReference type="GO" id="GO:0005634">
    <property type="term" value="C:nucleus"/>
    <property type="evidence" value="ECO:0007669"/>
    <property type="project" value="TreeGrafter"/>
</dbReference>
<sequence>MTNNDNSIPLVDLTTAQKIRFDSEEDKAAFGINRCYRDLYKKQIYKLKQNDANFCMLSVSGFSGIGNRFSWIGNLSEEICDRIGLYLWRNSHIKNITLTSCGLCEEKMERLFSRIVDQREQNESNNYLKKHDILEKILNVGDTSLTGHVMCYLALTPFTKLLHVDLSGNFVGTDGLAVLFKAIAGAPVEELRLNSCLLEDLSPLIIGARKLKELKLLSLNDNRLYSTAGNAQALSVLFDGGYPRLQQLFLGDCNINSELIETSAPSLLSNKTLWHCHMFNNLIGDRGVEALSKAICDWTSFEKIITSNHTLRKILVGGDWITSVSEKKLQRLSMINFYPGLSPAIRKQQINKAACLKLFTLLSDHDDIDPSMFLYYDIGIVPLIFSKLLYVSRYDPLRTKERLTIFYKILKCKVFQKKLSQANRLQINRDALMKKEEETRMKNEQLEADNAALSEENRRLKEQIASLMAQNSTDSKTSYLEAEQNVGSIAERVKTRAKRRKRGRK</sequence>
<keyword evidence="6" id="KW-1185">Reference proteome</keyword>
<evidence type="ECO:0000256" key="1">
    <source>
        <dbReference type="ARBA" id="ARBA00022468"/>
    </source>
</evidence>
<evidence type="ECO:0000256" key="2">
    <source>
        <dbReference type="ARBA" id="ARBA00022614"/>
    </source>
</evidence>
<dbReference type="GO" id="GO:0005096">
    <property type="term" value="F:GTPase activator activity"/>
    <property type="evidence" value="ECO:0007669"/>
    <property type="project" value="UniProtKB-KW"/>
</dbReference>
<keyword evidence="2" id="KW-0433">Leucine-rich repeat</keyword>
<evidence type="ECO:0000313" key="6">
    <source>
        <dbReference type="Proteomes" id="UP001224775"/>
    </source>
</evidence>
<dbReference type="GO" id="GO:0048471">
    <property type="term" value="C:perinuclear region of cytoplasm"/>
    <property type="evidence" value="ECO:0007669"/>
    <property type="project" value="TreeGrafter"/>
</dbReference>
<reference evidence="5" key="1">
    <citation type="submission" date="2023-06" db="EMBL/GenBank/DDBJ databases">
        <title>Survivors Of The Sea: Transcriptome response of Skeletonema marinoi to long-term dormancy.</title>
        <authorList>
            <person name="Pinder M.I.M."/>
            <person name="Kourtchenko O."/>
            <person name="Robertson E.K."/>
            <person name="Larsson T."/>
            <person name="Maumus F."/>
            <person name="Osuna-Cruz C.M."/>
            <person name="Vancaester E."/>
            <person name="Stenow R."/>
            <person name="Vandepoele K."/>
            <person name="Ploug H."/>
            <person name="Bruchert V."/>
            <person name="Godhe A."/>
            <person name="Topel M."/>
        </authorList>
    </citation>
    <scope>NUCLEOTIDE SEQUENCE</scope>
    <source>
        <strain evidence="5">R05AC</strain>
    </source>
</reference>